<evidence type="ECO:0000313" key="5">
    <source>
        <dbReference type="EMBL" id="GED98477.1"/>
    </source>
</evidence>
<comment type="caution">
    <text evidence="5">The sequence shown here is derived from an EMBL/GenBank/DDBJ whole genome shotgun (WGS) entry which is preliminary data.</text>
</comment>
<gene>
    <name evidence="5" type="ORF">nbrc107697_25160</name>
</gene>
<dbReference type="SMART" id="SM00342">
    <property type="entry name" value="HTH_ARAC"/>
    <property type="match status" value="1"/>
</dbReference>
<dbReference type="OrthoDB" id="2559672at2"/>
<feature type="domain" description="HTH araC/xylS-type" evidence="4">
    <location>
        <begin position="161"/>
        <end position="259"/>
    </location>
</feature>
<dbReference type="SUPFAM" id="SSF46689">
    <property type="entry name" value="Homeodomain-like"/>
    <property type="match status" value="1"/>
</dbReference>
<dbReference type="PROSITE" id="PS01124">
    <property type="entry name" value="HTH_ARAC_FAMILY_2"/>
    <property type="match status" value="1"/>
</dbReference>
<evidence type="ECO:0000256" key="1">
    <source>
        <dbReference type="ARBA" id="ARBA00023015"/>
    </source>
</evidence>
<dbReference type="GO" id="GO:0043565">
    <property type="term" value="F:sequence-specific DNA binding"/>
    <property type="evidence" value="ECO:0007669"/>
    <property type="project" value="InterPro"/>
</dbReference>
<dbReference type="Proteomes" id="UP000444980">
    <property type="component" value="Unassembled WGS sequence"/>
</dbReference>
<name>A0A7I9UZ72_9ACTN</name>
<dbReference type="Pfam" id="PF20240">
    <property type="entry name" value="DUF6597"/>
    <property type="match status" value="1"/>
</dbReference>
<dbReference type="InterPro" id="IPR009057">
    <property type="entry name" value="Homeodomain-like_sf"/>
</dbReference>
<evidence type="ECO:0000256" key="2">
    <source>
        <dbReference type="ARBA" id="ARBA00023125"/>
    </source>
</evidence>
<dbReference type="InterPro" id="IPR046532">
    <property type="entry name" value="DUF6597"/>
</dbReference>
<evidence type="ECO:0000256" key="3">
    <source>
        <dbReference type="ARBA" id="ARBA00023163"/>
    </source>
</evidence>
<dbReference type="EMBL" id="BJOU01000002">
    <property type="protein sequence ID" value="GED98477.1"/>
    <property type="molecule type" value="Genomic_DNA"/>
</dbReference>
<evidence type="ECO:0000313" key="6">
    <source>
        <dbReference type="Proteomes" id="UP000444980"/>
    </source>
</evidence>
<keyword evidence="1" id="KW-0805">Transcription regulation</keyword>
<dbReference type="InterPro" id="IPR018060">
    <property type="entry name" value="HTH_AraC"/>
</dbReference>
<dbReference type="Gene3D" id="1.10.10.60">
    <property type="entry name" value="Homeodomain-like"/>
    <property type="match status" value="1"/>
</dbReference>
<keyword evidence="2" id="KW-0238">DNA-binding</keyword>
<dbReference type="InterPro" id="IPR050204">
    <property type="entry name" value="AraC_XylS_family_regulators"/>
</dbReference>
<keyword evidence="3" id="KW-0804">Transcription</keyword>
<sequence length="266" mass="28321">MAVDRSRGILYPTKLPALTRLDPPARAADLVDWFWIPEWDIPAGRTSRQDIVAYPASNLVVEPDGCGLSGPTTRLSYRDLSGSGWAVGALLRPAAVGALTAGPGGLVDGYTSFEAPQLAQTVCTAMTGGPAGQRHARAVEAFTDWLANRVGAPSADALLANAMVRLLMTDSTVTRLDDAAAALAASPRTLQRLARRYVGLSPAAIIRRRRLQEAAQQIRDDPAVDLSAIAADLGYSDHAHLTNDFHAVLGFTPSSYRRASHTPNEN</sequence>
<dbReference type="GO" id="GO:0003700">
    <property type="term" value="F:DNA-binding transcription factor activity"/>
    <property type="evidence" value="ECO:0007669"/>
    <property type="project" value="InterPro"/>
</dbReference>
<proteinExistence type="predicted"/>
<dbReference type="AlphaFoldDB" id="A0A7I9UZ72"/>
<accession>A0A7I9UZ72</accession>
<keyword evidence="6" id="KW-1185">Reference proteome</keyword>
<evidence type="ECO:0000259" key="4">
    <source>
        <dbReference type="PROSITE" id="PS01124"/>
    </source>
</evidence>
<dbReference type="PANTHER" id="PTHR46796">
    <property type="entry name" value="HTH-TYPE TRANSCRIPTIONAL ACTIVATOR RHAS-RELATED"/>
    <property type="match status" value="1"/>
</dbReference>
<dbReference type="RefSeq" id="WP_161927893.1">
    <property type="nucleotide sequence ID" value="NZ_BJOU01000002.1"/>
</dbReference>
<protein>
    <submittedName>
        <fullName evidence="5">AraC family transcriptional regulator</fullName>
    </submittedName>
</protein>
<reference evidence="6" key="1">
    <citation type="submission" date="2019-06" db="EMBL/GenBank/DDBJ databases">
        <title>Gordonia isolated from sludge of a wastewater treatment plant.</title>
        <authorList>
            <person name="Tamura T."/>
            <person name="Aoyama K."/>
            <person name="Kang Y."/>
            <person name="Saito S."/>
            <person name="Akiyama N."/>
            <person name="Yazawa K."/>
            <person name="Gonoi T."/>
            <person name="Mikami Y."/>
        </authorList>
    </citation>
    <scope>NUCLEOTIDE SEQUENCE [LARGE SCALE GENOMIC DNA]</scope>
    <source>
        <strain evidence="6">NBRC 107697</strain>
    </source>
</reference>
<organism evidence="5 6">
    <name type="scientific">Gordonia crocea</name>
    <dbReference type="NCBI Taxonomy" id="589162"/>
    <lineage>
        <taxon>Bacteria</taxon>
        <taxon>Bacillati</taxon>
        <taxon>Actinomycetota</taxon>
        <taxon>Actinomycetes</taxon>
        <taxon>Mycobacteriales</taxon>
        <taxon>Gordoniaceae</taxon>
        <taxon>Gordonia</taxon>
    </lineage>
</organism>
<dbReference type="Pfam" id="PF12833">
    <property type="entry name" value="HTH_18"/>
    <property type="match status" value="1"/>
</dbReference>